<evidence type="ECO:0000313" key="6">
    <source>
        <dbReference type="EMBL" id="MDR6289313.1"/>
    </source>
</evidence>
<gene>
    <name evidence="6" type="ORF">E9232_001828</name>
</gene>
<dbReference type="PANTHER" id="PTHR33337:SF40">
    <property type="entry name" value="CENP-V_GFA DOMAIN-CONTAINING PROTEIN-RELATED"/>
    <property type="match status" value="1"/>
</dbReference>
<name>A0ABU1JLU9_9PROT</name>
<dbReference type="EMBL" id="JAVDPW010000003">
    <property type="protein sequence ID" value="MDR6289313.1"/>
    <property type="molecule type" value="Genomic_DNA"/>
</dbReference>
<keyword evidence="4" id="KW-0456">Lyase</keyword>
<dbReference type="InterPro" id="IPR011057">
    <property type="entry name" value="Mss4-like_sf"/>
</dbReference>
<evidence type="ECO:0000256" key="1">
    <source>
        <dbReference type="ARBA" id="ARBA00005495"/>
    </source>
</evidence>
<keyword evidence="2" id="KW-0479">Metal-binding</keyword>
<dbReference type="PROSITE" id="PS51891">
    <property type="entry name" value="CENP_V_GFA"/>
    <property type="match status" value="1"/>
</dbReference>
<keyword evidence="3" id="KW-0862">Zinc</keyword>
<sequence>MMTGGCLCGAVRYEVAAEPVYTGHCHCRSCQRASGAGHSTYVGVPRAAMTVRGETRSHAVTGGSGLPAARHFCPVCGSQLFGVCEIAPDMATLYAGTLDDPSAIRPDAAINVRSRQPWDRVAGDLAEFDGMPPGAGS</sequence>
<dbReference type="PANTHER" id="PTHR33337">
    <property type="entry name" value="GFA DOMAIN-CONTAINING PROTEIN"/>
    <property type="match status" value="1"/>
</dbReference>
<evidence type="ECO:0000256" key="4">
    <source>
        <dbReference type="ARBA" id="ARBA00023239"/>
    </source>
</evidence>
<dbReference type="Pfam" id="PF04828">
    <property type="entry name" value="GFA"/>
    <property type="match status" value="1"/>
</dbReference>
<dbReference type="RefSeq" id="WP_309793538.1">
    <property type="nucleotide sequence ID" value="NZ_JAVDPW010000003.1"/>
</dbReference>
<protein>
    <recommendedName>
        <fullName evidence="5">CENP-V/GFA domain-containing protein</fullName>
    </recommendedName>
</protein>
<comment type="similarity">
    <text evidence="1">Belongs to the Gfa family.</text>
</comment>
<organism evidence="6 7">
    <name type="scientific">Inquilinus ginsengisoli</name>
    <dbReference type="NCBI Taxonomy" id="363840"/>
    <lineage>
        <taxon>Bacteria</taxon>
        <taxon>Pseudomonadati</taxon>
        <taxon>Pseudomonadota</taxon>
        <taxon>Alphaproteobacteria</taxon>
        <taxon>Rhodospirillales</taxon>
        <taxon>Rhodospirillaceae</taxon>
        <taxon>Inquilinus</taxon>
    </lineage>
</organism>
<evidence type="ECO:0000256" key="3">
    <source>
        <dbReference type="ARBA" id="ARBA00022833"/>
    </source>
</evidence>
<dbReference type="Gene3D" id="3.90.1590.10">
    <property type="entry name" value="glutathione-dependent formaldehyde- activating enzyme (gfa)"/>
    <property type="match status" value="1"/>
</dbReference>
<dbReference type="SUPFAM" id="SSF51316">
    <property type="entry name" value="Mss4-like"/>
    <property type="match status" value="1"/>
</dbReference>
<evidence type="ECO:0000256" key="2">
    <source>
        <dbReference type="ARBA" id="ARBA00022723"/>
    </source>
</evidence>
<evidence type="ECO:0000313" key="7">
    <source>
        <dbReference type="Proteomes" id="UP001262410"/>
    </source>
</evidence>
<evidence type="ECO:0000259" key="5">
    <source>
        <dbReference type="PROSITE" id="PS51891"/>
    </source>
</evidence>
<keyword evidence="7" id="KW-1185">Reference proteome</keyword>
<proteinExistence type="inferred from homology"/>
<feature type="domain" description="CENP-V/GFA" evidence="5">
    <location>
        <begin position="2"/>
        <end position="119"/>
    </location>
</feature>
<reference evidence="6 7" key="1">
    <citation type="submission" date="2023-07" db="EMBL/GenBank/DDBJ databases">
        <title>Sorghum-associated microbial communities from plants grown in Nebraska, USA.</title>
        <authorList>
            <person name="Schachtman D."/>
        </authorList>
    </citation>
    <scope>NUCLEOTIDE SEQUENCE [LARGE SCALE GENOMIC DNA]</scope>
    <source>
        <strain evidence="6 7">584</strain>
    </source>
</reference>
<comment type="caution">
    <text evidence="6">The sequence shown here is derived from an EMBL/GenBank/DDBJ whole genome shotgun (WGS) entry which is preliminary data.</text>
</comment>
<dbReference type="Proteomes" id="UP001262410">
    <property type="component" value="Unassembled WGS sequence"/>
</dbReference>
<dbReference type="InterPro" id="IPR006913">
    <property type="entry name" value="CENP-V/GFA"/>
</dbReference>
<accession>A0ABU1JLU9</accession>